<dbReference type="PROSITE" id="PS51683">
    <property type="entry name" value="SAM_OMT_II"/>
    <property type="match status" value="1"/>
</dbReference>
<keyword evidence="1 6" id="KW-0489">Methyltransferase</keyword>
<keyword evidence="3" id="KW-0949">S-adenosyl-L-methionine</keyword>
<dbReference type="InterPro" id="IPR036390">
    <property type="entry name" value="WH_DNA-bd_sf"/>
</dbReference>
<sequence length="401" mass="44119">MSPITEALARVEKAARAMESGDQGARTQLQKEIYRLQVAAEEPIETCERLRFAPLQLTCVRVILENGVLDAICAKKGAPVTAAELAKETGADELLIQRCMQLLNPVGVCDEVGEGTYSANAVAFEYASQGGRGGIKHNGNVTLSIANQIVPYMRSVGGTLYQFPQDGKKTPAVYALGKNVWEYIMSVPEQKEAFDMLMTRRRLDGATQWYNIFPASEKLPGVEGGLRDDDHAPLVIDMGGGSGHDIASFRAAFPSMTGKCILQDLPATIDRLANSPPKNVEPMAHDFFTPQTVKGARAYFLRNVMHNWSDVNCQKILSHIRDAMDPRYSSLIIEDMVLASAGTSVRQASMDILMMIECAGIERTERHWRELLDSVGLEIVGIWQPLSANYESVIEARVKRA</sequence>
<protein>
    <submittedName>
        <fullName evidence="6">Putative O-methyltransferase</fullName>
    </submittedName>
</protein>
<evidence type="ECO:0000256" key="1">
    <source>
        <dbReference type="ARBA" id="ARBA00022603"/>
    </source>
</evidence>
<evidence type="ECO:0000256" key="2">
    <source>
        <dbReference type="ARBA" id="ARBA00022679"/>
    </source>
</evidence>
<evidence type="ECO:0000256" key="3">
    <source>
        <dbReference type="ARBA" id="ARBA00022691"/>
    </source>
</evidence>
<feature type="active site" description="Proton acceptor" evidence="4">
    <location>
        <position position="306"/>
    </location>
</feature>
<dbReference type="PANTHER" id="PTHR43712:SF11">
    <property type="entry name" value="O-METHYLTRANSFERASE (AFU_ORTHOLOGUE AFUA_2G17820)-RELATED"/>
    <property type="match status" value="1"/>
</dbReference>
<dbReference type="InterPro" id="IPR016461">
    <property type="entry name" value="COMT-like"/>
</dbReference>
<dbReference type="Proteomes" id="UP000800092">
    <property type="component" value="Unassembled WGS sequence"/>
</dbReference>
<name>A0A6A6GYX0_VIRVR</name>
<evidence type="ECO:0000313" key="6">
    <source>
        <dbReference type="EMBL" id="KAF2230788.1"/>
    </source>
</evidence>
<reference evidence="6" key="1">
    <citation type="journal article" date="2020" name="Stud. Mycol.">
        <title>101 Dothideomycetes genomes: a test case for predicting lifestyles and emergence of pathogens.</title>
        <authorList>
            <person name="Haridas S."/>
            <person name="Albert R."/>
            <person name="Binder M."/>
            <person name="Bloem J."/>
            <person name="Labutti K."/>
            <person name="Salamov A."/>
            <person name="Andreopoulos B."/>
            <person name="Baker S."/>
            <person name="Barry K."/>
            <person name="Bills G."/>
            <person name="Bluhm B."/>
            <person name="Cannon C."/>
            <person name="Castanera R."/>
            <person name="Culley D."/>
            <person name="Daum C."/>
            <person name="Ezra D."/>
            <person name="Gonzalez J."/>
            <person name="Henrissat B."/>
            <person name="Kuo A."/>
            <person name="Liang C."/>
            <person name="Lipzen A."/>
            <person name="Lutzoni F."/>
            <person name="Magnuson J."/>
            <person name="Mondo S."/>
            <person name="Nolan M."/>
            <person name="Ohm R."/>
            <person name="Pangilinan J."/>
            <person name="Park H.-J."/>
            <person name="Ramirez L."/>
            <person name="Alfaro M."/>
            <person name="Sun H."/>
            <person name="Tritt A."/>
            <person name="Yoshinaga Y."/>
            <person name="Zwiers L.-H."/>
            <person name="Turgeon B."/>
            <person name="Goodwin S."/>
            <person name="Spatafora J."/>
            <person name="Crous P."/>
            <person name="Grigoriev I."/>
        </authorList>
    </citation>
    <scope>NUCLEOTIDE SEQUENCE</scope>
    <source>
        <strain evidence="6">Tuck. ex Michener</strain>
    </source>
</reference>
<dbReference type="PANTHER" id="PTHR43712">
    <property type="entry name" value="PUTATIVE (AFU_ORTHOLOGUE AFUA_4G14580)-RELATED"/>
    <property type="match status" value="1"/>
</dbReference>
<dbReference type="Pfam" id="PF00891">
    <property type="entry name" value="Methyltransf_2"/>
    <property type="match status" value="1"/>
</dbReference>
<dbReference type="Gene3D" id="3.40.50.150">
    <property type="entry name" value="Vaccinia Virus protein VP39"/>
    <property type="match status" value="1"/>
</dbReference>
<dbReference type="PIRSF" id="PIRSF005739">
    <property type="entry name" value="O-mtase"/>
    <property type="match status" value="1"/>
</dbReference>
<dbReference type="InterPro" id="IPR036388">
    <property type="entry name" value="WH-like_DNA-bd_sf"/>
</dbReference>
<dbReference type="GO" id="GO:0008171">
    <property type="term" value="F:O-methyltransferase activity"/>
    <property type="evidence" value="ECO:0007669"/>
    <property type="project" value="InterPro"/>
</dbReference>
<feature type="domain" description="O-methyltransferase C-terminal" evidence="5">
    <location>
        <begin position="233"/>
        <end position="376"/>
    </location>
</feature>
<dbReference type="Gene3D" id="1.10.10.10">
    <property type="entry name" value="Winged helix-like DNA-binding domain superfamily/Winged helix DNA-binding domain"/>
    <property type="match status" value="1"/>
</dbReference>
<evidence type="ECO:0000256" key="4">
    <source>
        <dbReference type="PIRSR" id="PIRSR005739-1"/>
    </source>
</evidence>
<evidence type="ECO:0000259" key="5">
    <source>
        <dbReference type="Pfam" id="PF00891"/>
    </source>
</evidence>
<keyword evidence="7" id="KW-1185">Reference proteome</keyword>
<dbReference type="GO" id="GO:0032259">
    <property type="term" value="P:methylation"/>
    <property type="evidence" value="ECO:0007669"/>
    <property type="project" value="UniProtKB-KW"/>
</dbReference>
<dbReference type="InterPro" id="IPR001077">
    <property type="entry name" value="COMT_C"/>
</dbReference>
<dbReference type="SUPFAM" id="SSF46785">
    <property type="entry name" value="Winged helix' DNA-binding domain"/>
    <property type="match status" value="1"/>
</dbReference>
<dbReference type="SUPFAM" id="SSF53335">
    <property type="entry name" value="S-adenosyl-L-methionine-dependent methyltransferases"/>
    <property type="match status" value="1"/>
</dbReference>
<dbReference type="InterPro" id="IPR029063">
    <property type="entry name" value="SAM-dependent_MTases_sf"/>
</dbReference>
<proteinExistence type="predicted"/>
<dbReference type="EMBL" id="ML991835">
    <property type="protein sequence ID" value="KAF2230788.1"/>
    <property type="molecule type" value="Genomic_DNA"/>
</dbReference>
<dbReference type="AlphaFoldDB" id="A0A6A6GYX0"/>
<gene>
    <name evidence="6" type="ORF">EV356DRAFT_508073</name>
</gene>
<keyword evidence="2 6" id="KW-0808">Transferase</keyword>
<evidence type="ECO:0000313" key="7">
    <source>
        <dbReference type="Proteomes" id="UP000800092"/>
    </source>
</evidence>
<accession>A0A6A6GYX0</accession>
<dbReference type="OrthoDB" id="2410195at2759"/>
<organism evidence="6 7">
    <name type="scientific">Viridothelium virens</name>
    <name type="common">Speckled blister lichen</name>
    <name type="synonym">Trypethelium virens</name>
    <dbReference type="NCBI Taxonomy" id="1048519"/>
    <lineage>
        <taxon>Eukaryota</taxon>
        <taxon>Fungi</taxon>
        <taxon>Dikarya</taxon>
        <taxon>Ascomycota</taxon>
        <taxon>Pezizomycotina</taxon>
        <taxon>Dothideomycetes</taxon>
        <taxon>Dothideomycetes incertae sedis</taxon>
        <taxon>Trypetheliales</taxon>
        <taxon>Trypetheliaceae</taxon>
        <taxon>Viridothelium</taxon>
    </lineage>
</organism>